<accession>A0ACB0KFZ2</accession>
<dbReference type="Proteomes" id="UP001177021">
    <property type="component" value="Unassembled WGS sequence"/>
</dbReference>
<keyword evidence="2" id="KW-1185">Reference proteome</keyword>
<gene>
    <name evidence="1" type="ORF">MILVUS5_LOCUS22249</name>
</gene>
<sequence>MKNMAQILMFVYASMIMFLSLFLIVTSGARIPCLTDDDCPIADLPIVMKCIDNFCRFDLVVLDWCLGRTN</sequence>
<evidence type="ECO:0000313" key="1">
    <source>
        <dbReference type="EMBL" id="CAJ2655283.1"/>
    </source>
</evidence>
<name>A0ACB0KFZ2_TRIPR</name>
<proteinExistence type="predicted"/>
<evidence type="ECO:0000313" key="2">
    <source>
        <dbReference type="Proteomes" id="UP001177021"/>
    </source>
</evidence>
<dbReference type="EMBL" id="CASHSV030000206">
    <property type="protein sequence ID" value="CAJ2655283.1"/>
    <property type="molecule type" value="Genomic_DNA"/>
</dbReference>
<protein>
    <submittedName>
        <fullName evidence="1">Uncharacterized protein</fullName>
    </submittedName>
</protein>
<reference evidence="1" key="1">
    <citation type="submission" date="2023-10" db="EMBL/GenBank/DDBJ databases">
        <authorList>
            <person name="Rodriguez Cubillos JULIANA M."/>
            <person name="De Vega J."/>
        </authorList>
    </citation>
    <scope>NUCLEOTIDE SEQUENCE</scope>
</reference>
<organism evidence="1 2">
    <name type="scientific">Trifolium pratense</name>
    <name type="common">Red clover</name>
    <dbReference type="NCBI Taxonomy" id="57577"/>
    <lineage>
        <taxon>Eukaryota</taxon>
        <taxon>Viridiplantae</taxon>
        <taxon>Streptophyta</taxon>
        <taxon>Embryophyta</taxon>
        <taxon>Tracheophyta</taxon>
        <taxon>Spermatophyta</taxon>
        <taxon>Magnoliopsida</taxon>
        <taxon>eudicotyledons</taxon>
        <taxon>Gunneridae</taxon>
        <taxon>Pentapetalae</taxon>
        <taxon>rosids</taxon>
        <taxon>fabids</taxon>
        <taxon>Fabales</taxon>
        <taxon>Fabaceae</taxon>
        <taxon>Papilionoideae</taxon>
        <taxon>50 kb inversion clade</taxon>
        <taxon>NPAAA clade</taxon>
        <taxon>Hologalegina</taxon>
        <taxon>IRL clade</taxon>
        <taxon>Trifolieae</taxon>
        <taxon>Trifolium</taxon>
    </lineage>
</organism>
<comment type="caution">
    <text evidence="1">The sequence shown here is derived from an EMBL/GenBank/DDBJ whole genome shotgun (WGS) entry which is preliminary data.</text>
</comment>